<dbReference type="Gene3D" id="2.60.120.200">
    <property type="match status" value="2"/>
</dbReference>
<feature type="region of interest" description="Disordered" evidence="3">
    <location>
        <begin position="1390"/>
        <end position="1425"/>
    </location>
</feature>
<evidence type="ECO:0000256" key="4">
    <source>
        <dbReference type="SAM" id="SignalP"/>
    </source>
</evidence>
<keyword evidence="7" id="KW-1185">Reference proteome</keyword>
<reference evidence="7" key="1">
    <citation type="journal article" date="2019" name="Int. J. Syst. Evol. Microbiol.">
        <title>The Global Catalogue of Microorganisms (GCM) 10K type strain sequencing project: providing services to taxonomists for standard genome sequencing and annotation.</title>
        <authorList>
            <consortium name="The Broad Institute Genomics Platform"/>
            <consortium name="The Broad Institute Genome Sequencing Center for Infectious Disease"/>
            <person name="Wu L."/>
            <person name="Ma J."/>
        </authorList>
    </citation>
    <scope>NUCLEOTIDE SEQUENCE [LARGE SCALE GENOMIC DNA]</scope>
    <source>
        <strain evidence="7">NBRC 108725</strain>
    </source>
</reference>
<dbReference type="PROSITE" id="PS50093">
    <property type="entry name" value="PKD"/>
    <property type="match status" value="3"/>
</dbReference>
<feature type="domain" description="PKD" evidence="5">
    <location>
        <begin position="1017"/>
        <end position="1099"/>
    </location>
</feature>
<dbReference type="RefSeq" id="WP_286279170.1">
    <property type="nucleotide sequence ID" value="NZ_AP027731.1"/>
</dbReference>
<dbReference type="InterPro" id="IPR035986">
    <property type="entry name" value="PKD_dom_sf"/>
</dbReference>
<protein>
    <recommendedName>
        <fullName evidence="5">PKD domain-containing protein</fullName>
    </recommendedName>
</protein>
<dbReference type="SMART" id="SM00089">
    <property type="entry name" value="PKD"/>
    <property type="match status" value="3"/>
</dbReference>
<dbReference type="SUPFAM" id="SSF49899">
    <property type="entry name" value="Concanavalin A-like lectins/glucanases"/>
    <property type="match status" value="2"/>
</dbReference>
<feature type="domain" description="PKD" evidence="5">
    <location>
        <begin position="1101"/>
        <end position="1185"/>
    </location>
</feature>
<dbReference type="Gene3D" id="2.60.40.10">
    <property type="entry name" value="Immunoglobulins"/>
    <property type="match status" value="3"/>
</dbReference>
<keyword evidence="2" id="KW-1015">Disulfide bond</keyword>
<dbReference type="InterPro" id="IPR013320">
    <property type="entry name" value="ConA-like_dom_sf"/>
</dbReference>
<dbReference type="Pfam" id="PF18911">
    <property type="entry name" value="PKD_4"/>
    <property type="match status" value="3"/>
</dbReference>
<evidence type="ECO:0000256" key="2">
    <source>
        <dbReference type="ARBA" id="ARBA00023157"/>
    </source>
</evidence>
<dbReference type="CDD" id="cd00146">
    <property type="entry name" value="PKD"/>
    <property type="match status" value="3"/>
</dbReference>
<dbReference type="InterPro" id="IPR006558">
    <property type="entry name" value="LamG-like"/>
</dbReference>
<dbReference type="SUPFAM" id="SSF49299">
    <property type="entry name" value="PKD domain"/>
    <property type="match status" value="3"/>
</dbReference>
<dbReference type="InterPro" id="IPR011045">
    <property type="entry name" value="N2O_reductase_N"/>
</dbReference>
<evidence type="ECO:0000256" key="1">
    <source>
        <dbReference type="ARBA" id="ARBA00022729"/>
    </source>
</evidence>
<organism evidence="6 7">
    <name type="scientific">Naasia aerilata</name>
    <dbReference type="NCBI Taxonomy" id="1162966"/>
    <lineage>
        <taxon>Bacteria</taxon>
        <taxon>Bacillati</taxon>
        <taxon>Actinomycetota</taxon>
        <taxon>Actinomycetes</taxon>
        <taxon>Micrococcales</taxon>
        <taxon>Microbacteriaceae</taxon>
        <taxon>Naasia</taxon>
    </lineage>
</organism>
<dbReference type="Proteomes" id="UP001321498">
    <property type="component" value="Chromosome"/>
</dbReference>
<proteinExistence type="predicted"/>
<dbReference type="InterPro" id="IPR022409">
    <property type="entry name" value="PKD/Chitinase_dom"/>
</dbReference>
<feature type="domain" description="PKD" evidence="5">
    <location>
        <begin position="1407"/>
        <end position="1491"/>
    </location>
</feature>
<gene>
    <name evidence="6" type="ORF">GCM10025866_18450</name>
</gene>
<keyword evidence="1 4" id="KW-0732">Signal</keyword>
<dbReference type="PANTHER" id="PTHR46182:SF2">
    <property type="entry name" value="FI19480P1"/>
    <property type="match status" value="1"/>
</dbReference>
<evidence type="ECO:0000313" key="6">
    <source>
        <dbReference type="EMBL" id="BDZ45936.1"/>
    </source>
</evidence>
<accession>A0ABN6XM26</accession>
<name>A0ABN6XM26_9MICO</name>
<dbReference type="InterPro" id="IPR000601">
    <property type="entry name" value="PKD_dom"/>
</dbReference>
<dbReference type="SMART" id="SM00560">
    <property type="entry name" value="LamGL"/>
    <property type="match status" value="2"/>
</dbReference>
<feature type="chain" id="PRO_5047399289" description="PKD domain-containing protein" evidence="4">
    <location>
        <begin position="34"/>
        <end position="1701"/>
    </location>
</feature>
<dbReference type="EMBL" id="AP027731">
    <property type="protein sequence ID" value="BDZ45936.1"/>
    <property type="molecule type" value="Genomic_DNA"/>
</dbReference>
<evidence type="ECO:0000313" key="7">
    <source>
        <dbReference type="Proteomes" id="UP001321498"/>
    </source>
</evidence>
<dbReference type="Pfam" id="PF13385">
    <property type="entry name" value="Laminin_G_3"/>
    <property type="match status" value="2"/>
</dbReference>
<sequence>MALSSRAPWRALSAFTAVAVVAGGLFAVSPAYADTAPAAGVVDTVSTDPLPTVQIDGVVWTQLVVGNTVYVGGSFATARPAGAAAGVNTTPRANVLAYNLKTGELISSFVADTNAEVKTIAVSPDGKRIYLGGSFTTVNGVNRNRMAAVDPTTGAVINGFAPSFNTVVEAIKAVGSTVFVGGNFTTVSKVTRTRGAALNAADGAVLPFAPVLEGGRPYALAVSPDASKVLYAGSFTTLNGSGNPGFGMGAVDSTSGTSLAWAANSRVRNAGQKAAIWSLTTDTSSVYGTAYNFGGTGNAEGAFRMDWNGNLVWLEDCHGDTYSSAVSNGVLYIAGHPHYCSNVGGFPQTDPDWTFQRGLAFTTAWNGNVNGGNTLGYASWEGTPAPDLLNWWPDFNTGTVTGQGQGPWSVAAGGDYVLYGGEFTKVNNKGQQGLVRFATKAIAPNDDGPRLGGSSYVPTVKSLASGMVRVSWLANYDRDNQFLTYKLIRDGVNASPIYTTTVGSRAWFDRPNMAYTDSTVAPGSTHTYRLRVEDPYGNVAWGDQVSITVSSSGTLSNYAAAVLNDGAKDFWRMGESSGTAVSDWAGNNDAVAGTGVALGQSGAISGDSNTAAAFSGDGNGLVAAQTAEQGAGNFAIEAWFKTTSTVGGKVVGFGNAKTGNSTSYDRHIYLDASGRIFFGVYPGNVQTINTGTGYNNGQWHHVVASLSGTEGMALYVDGLRVGSRPEIYLAQGYTGYWRIGGDSTWAGANYLNGSIDDVAVYGAALTADQVRTHYTLSGRTVAGPAAPTDNYGAAVFADHPENYWRLNDMVGASAAADYSGRNSAGSYSGGVTKQVAGIGSDPAASFDGVNGLVSSSTAVSNPANYSLETWFKTTTTTGGKIIGFGSSKTGASANYDRHVYMQNDGKLVFGTNTNVRNVLTTSSAYNDGAWHYVVAAQSNGGMRLYVDGVLQGSNAVTGAQNYTGYWRVGGDTTWGSTSAYLRGTIDEAAVYSYALSSTSVAEHYQASGLAPVPNKVPTASFTTAAQDLAVSTDASASTDSDGTISSYAWTFGDGGTATGKTAAHTYAAAGTYTIALTVTDDDGATAQTTRSVSVTPANVAPTAAFTATPKDLVVTADAGASSDSDGTVASYAWTFGDGGTATGTTATHSYAAAGTYTVTLTVKDDDGATGTVSHDVTVSAPAPGTDLAKDGFGRTVTGGLGSAETGGAWTTSGTASNYSVDGAAKIVVDAGATRTAYLGTVSSPSTEVTTTVGLSGIPTAGSAYASVLGRRIGTEDYRARTIVSSTGAVQLQLQRTGTTLKTVNVTGLTVGNGDRLQVRVQVTGTSPTTIQAKVWKVGTTEPTAWQVTTTDSTDGLQAAGSIGIAGYLSASATPTRITFAFDDLWAGAPGTTPQGPVTPVPPANVAPTASFTSSTSDLTASVDGSASADSDGTIASYAWAFGDGATGTGAKAGHTYATAGTYTVTLTVTDDKGATASTTGTVTVTAPVVQPPADAALASDDFARVLGSGWGSALTGGAWTASSGSSTYSVNGVGRISVPAAGREAEAYLTGVSSSGVDVQATATLETAPTGGGTYVSVIGRRIGTADYRTRVIVASTGAVSLQLRSGATTLLTKAISGLTAGTGDQLRIRLQVVGEGTTTLRAKVWKVGTAEPTTWQVTATDAAPALQGAGFVGLGEYLSGSSTALPAVVAFDDFVVTAAQ</sequence>
<feature type="signal peptide" evidence="4">
    <location>
        <begin position="1"/>
        <end position="33"/>
    </location>
</feature>
<dbReference type="SUPFAM" id="SSF50974">
    <property type="entry name" value="Nitrous oxide reductase, N-terminal domain"/>
    <property type="match status" value="1"/>
</dbReference>
<evidence type="ECO:0000256" key="3">
    <source>
        <dbReference type="SAM" id="MobiDB-lite"/>
    </source>
</evidence>
<dbReference type="PANTHER" id="PTHR46182">
    <property type="entry name" value="FI19480P1"/>
    <property type="match status" value="1"/>
</dbReference>
<dbReference type="InterPro" id="IPR013783">
    <property type="entry name" value="Ig-like_fold"/>
</dbReference>
<evidence type="ECO:0000259" key="5">
    <source>
        <dbReference type="PROSITE" id="PS50093"/>
    </source>
</evidence>
<dbReference type="InterPro" id="IPR029865">
    <property type="entry name" value="KIAA0319-like"/>
</dbReference>